<gene>
    <name evidence="3" type="ORF">BWQ96_01047</name>
</gene>
<dbReference type="OrthoDB" id="2162994at2759"/>
<comment type="caution">
    <text evidence="3">The sequence shown here is derived from an EMBL/GenBank/DDBJ whole genome shotgun (WGS) entry which is preliminary data.</text>
</comment>
<dbReference type="SMART" id="SM00401">
    <property type="entry name" value="ZnF_GATA"/>
    <property type="match status" value="1"/>
</dbReference>
<reference evidence="3 4" key="1">
    <citation type="journal article" date="2018" name="Mol. Biol. Evol.">
        <title>Analysis of the draft genome of the red seaweed Gracilariopsis chorda provides insights into genome size evolution in Rhodophyta.</title>
        <authorList>
            <person name="Lee J."/>
            <person name="Yang E.C."/>
            <person name="Graf L."/>
            <person name="Yang J.H."/>
            <person name="Qiu H."/>
            <person name="Zel Zion U."/>
            <person name="Chan C.X."/>
            <person name="Stephens T.G."/>
            <person name="Weber A.P.M."/>
            <person name="Boo G.H."/>
            <person name="Boo S.M."/>
            <person name="Kim K.M."/>
            <person name="Shin Y."/>
            <person name="Jung M."/>
            <person name="Lee S.J."/>
            <person name="Yim H.S."/>
            <person name="Lee J.H."/>
            <person name="Bhattacharya D."/>
            <person name="Yoon H.S."/>
        </authorList>
    </citation>
    <scope>NUCLEOTIDE SEQUENCE [LARGE SCALE GENOMIC DNA]</scope>
    <source>
        <strain evidence="3 4">SKKU-2015</strain>
        <tissue evidence="3">Whole body</tissue>
    </source>
</reference>
<dbReference type="InterPro" id="IPR013088">
    <property type="entry name" value="Znf_NHR/GATA"/>
</dbReference>
<feature type="compositionally biased region" description="Basic residues" evidence="1">
    <location>
        <begin position="1"/>
        <end position="13"/>
    </location>
</feature>
<dbReference type="GO" id="GO:0008270">
    <property type="term" value="F:zinc ion binding"/>
    <property type="evidence" value="ECO:0007669"/>
    <property type="project" value="InterPro"/>
</dbReference>
<dbReference type="SUPFAM" id="SSF57716">
    <property type="entry name" value="Glucocorticoid receptor-like (DNA-binding domain)"/>
    <property type="match status" value="1"/>
</dbReference>
<accession>A0A2V3J3W2</accession>
<dbReference type="Proteomes" id="UP000247409">
    <property type="component" value="Unassembled WGS sequence"/>
</dbReference>
<dbReference type="GO" id="GO:0043565">
    <property type="term" value="F:sequence-specific DNA binding"/>
    <property type="evidence" value="ECO:0007669"/>
    <property type="project" value="InterPro"/>
</dbReference>
<feature type="compositionally biased region" description="Basic and acidic residues" evidence="1">
    <location>
        <begin position="30"/>
        <end position="41"/>
    </location>
</feature>
<evidence type="ECO:0000313" key="4">
    <source>
        <dbReference type="Proteomes" id="UP000247409"/>
    </source>
</evidence>
<organism evidence="3 4">
    <name type="scientific">Gracilariopsis chorda</name>
    <dbReference type="NCBI Taxonomy" id="448386"/>
    <lineage>
        <taxon>Eukaryota</taxon>
        <taxon>Rhodophyta</taxon>
        <taxon>Florideophyceae</taxon>
        <taxon>Rhodymeniophycidae</taxon>
        <taxon>Gracilariales</taxon>
        <taxon>Gracilariaceae</taxon>
        <taxon>Gracilariopsis</taxon>
    </lineage>
</organism>
<feature type="domain" description="GATA-type" evidence="2">
    <location>
        <begin position="49"/>
        <end position="104"/>
    </location>
</feature>
<keyword evidence="4" id="KW-1185">Reference proteome</keyword>
<name>A0A2V3J3W2_9FLOR</name>
<dbReference type="Gene3D" id="3.30.50.10">
    <property type="entry name" value="Erythroid Transcription Factor GATA-1, subunit A"/>
    <property type="match status" value="1"/>
</dbReference>
<evidence type="ECO:0000259" key="2">
    <source>
        <dbReference type="SMART" id="SM00401"/>
    </source>
</evidence>
<dbReference type="GO" id="GO:0006355">
    <property type="term" value="P:regulation of DNA-templated transcription"/>
    <property type="evidence" value="ECO:0007669"/>
    <property type="project" value="InterPro"/>
</dbReference>
<dbReference type="AlphaFoldDB" id="A0A2V3J3W2"/>
<dbReference type="EMBL" id="NBIV01000008">
    <property type="protein sequence ID" value="PXF49098.1"/>
    <property type="molecule type" value="Genomic_DNA"/>
</dbReference>
<feature type="region of interest" description="Disordered" evidence="1">
    <location>
        <begin position="132"/>
        <end position="229"/>
    </location>
</feature>
<proteinExistence type="predicted"/>
<protein>
    <recommendedName>
        <fullName evidence="2">GATA-type domain-containing protein</fullName>
    </recommendedName>
</protein>
<feature type="region of interest" description="Disordered" evidence="1">
    <location>
        <begin position="1"/>
        <end position="41"/>
    </location>
</feature>
<evidence type="ECO:0000256" key="1">
    <source>
        <dbReference type="SAM" id="MobiDB-lite"/>
    </source>
</evidence>
<dbReference type="InterPro" id="IPR000679">
    <property type="entry name" value="Znf_GATA"/>
</dbReference>
<evidence type="ECO:0000313" key="3">
    <source>
        <dbReference type="EMBL" id="PXF49098.1"/>
    </source>
</evidence>
<sequence length="243" mass="27006">MSQLPYHHHHHNQPQHPQMPDARYLPRARPRGDDGRFVPRAEDQLPADNHDRKVCGWCGRCQTSQWRVGPTTGSLAMGTLCNACGINYRRALQKAPNGMLDLDALAQQQGTRLSIQKALKRQRKLSPVLAQFKRNRPTERERRPSSLNMLLSDDVPPPPPPSWHQQLQQQPAHRAVEAPLSSVPPGLPLPPLPSVHYGAGSSSRGPAALPVPPSGLSRSARLGNDRLPPFDVFVRSLNRSNEH</sequence>